<dbReference type="EMBL" id="CAFABC010000002">
    <property type="protein sequence ID" value="CAB4815657.1"/>
    <property type="molecule type" value="Genomic_DNA"/>
</dbReference>
<dbReference type="EMBL" id="CAEZYO010000007">
    <property type="protein sequence ID" value="CAB4723992.1"/>
    <property type="molecule type" value="Genomic_DNA"/>
</dbReference>
<reference evidence="4" key="1">
    <citation type="submission" date="2020-05" db="EMBL/GenBank/DDBJ databases">
        <authorList>
            <person name="Chiriac C."/>
            <person name="Salcher M."/>
            <person name="Ghai R."/>
            <person name="Kavagutti S V."/>
        </authorList>
    </citation>
    <scope>NUCLEOTIDE SEQUENCE</scope>
</reference>
<dbReference type="SUPFAM" id="SSF51658">
    <property type="entry name" value="Xylose isomerase-like"/>
    <property type="match status" value="1"/>
</dbReference>
<dbReference type="EMBL" id="CAFBRY010000001">
    <property type="protein sequence ID" value="CAB5133445.1"/>
    <property type="molecule type" value="Genomic_DNA"/>
</dbReference>
<dbReference type="Gene3D" id="3.20.20.150">
    <property type="entry name" value="Divalent-metal-dependent TIM barrel enzymes"/>
    <property type="match status" value="1"/>
</dbReference>
<dbReference type="AlphaFoldDB" id="A0A6J6ZE80"/>
<dbReference type="PANTHER" id="PTHR12110">
    <property type="entry name" value="HYDROXYPYRUVATE ISOMERASE"/>
    <property type="match status" value="1"/>
</dbReference>
<dbReference type="InterPro" id="IPR036237">
    <property type="entry name" value="Xyl_isomerase-like_sf"/>
</dbReference>
<evidence type="ECO:0000313" key="5">
    <source>
        <dbReference type="EMBL" id="CAB5133445.1"/>
    </source>
</evidence>
<evidence type="ECO:0000313" key="3">
    <source>
        <dbReference type="EMBL" id="CAB4723992.1"/>
    </source>
</evidence>
<protein>
    <submittedName>
        <fullName evidence="4">Unannotated protein</fullName>
    </submittedName>
</protein>
<dbReference type="Pfam" id="PF01261">
    <property type="entry name" value="AP_endonuc_2"/>
    <property type="match status" value="1"/>
</dbReference>
<evidence type="ECO:0000313" key="4">
    <source>
        <dbReference type="EMBL" id="CAB4815657.1"/>
    </source>
</evidence>
<name>A0A6J6ZE80_9ZZZZ</name>
<evidence type="ECO:0000313" key="2">
    <source>
        <dbReference type="EMBL" id="CAB4329267.1"/>
    </source>
</evidence>
<accession>A0A6J6ZE80</accession>
<dbReference type="EMBL" id="CAESAH010000001">
    <property type="protein sequence ID" value="CAB4329267.1"/>
    <property type="molecule type" value="Genomic_DNA"/>
</dbReference>
<sequence>MKLGLLTAPLPSVPLMEIAKWASAQRFEMLEVCCWPKSADVNRRYAGITHIEVENLTKDQGEQIVGELKTHNITMSALGYYPNNLHPDKNHRESVNEHTKKVIKAAGLMGVPVISTFIGADASKTQAENWEEAQKVWPDIVKYAEDNNVKIAIENCPMIFSKDEWPSGHNVAYSPKIWREMFAKFGPTVGLNLDPSHLVWQMIDIERVIKEFGTRIYHTHVKDMEIDREGLYENGIMSAGIGWQRPRLPGYGEVNWAKFVSALSQVGYDYVLCVEHEDRRFEGTDELVKQGFMIARNQIAPLLPV</sequence>
<gene>
    <name evidence="3" type="ORF">UFOPK2731_00383</name>
    <name evidence="4" type="ORF">UFOPK3161_00180</name>
    <name evidence="2" type="ORF">UFOPK3962_00015</name>
    <name evidence="5" type="ORF">UFOPK4427_00014</name>
</gene>
<organism evidence="4">
    <name type="scientific">freshwater metagenome</name>
    <dbReference type="NCBI Taxonomy" id="449393"/>
    <lineage>
        <taxon>unclassified sequences</taxon>
        <taxon>metagenomes</taxon>
        <taxon>ecological metagenomes</taxon>
    </lineage>
</organism>
<dbReference type="InterPro" id="IPR013022">
    <property type="entry name" value="Xyl_isomerase-like_TIM-brl"/>
</dbReference>
<dbReference type="PANTHER" id="PTHR12110:SF21">
    <property type="entry name" value="XYLOSE ISOMERASE-LIKE TIM BARREL DOMAIN-CONTAINING PROTEIN"/>
    <property type="match status" value="1"/>
</dbReference>
<evidence type="ECO:0000259" key="1">
    <source>
        <dbReference type="Pfam" id="PF01261"/>
    </source>
</evidence>
<proteinExistence type="predicted"/>
<feature type="domain" description="Xylose isomerase-like TIM barrel" evidence="1">
    <location>
        <begin position="47"/>
        <end position="291"/>
    </location>
</feature>
<dbReference type="InterPro" id="IPR050312">
    <property type="entry name" value="IolE/XylAMocC-like"/>
</dbReference>